<dbReference type="PROSITE" id="PS50086">
    <property type="entry name" value="TBC_RABGAP"/>
    <property type="match status" value="1"/>
</dbReference>
<evidence type="ECO:0000256" key="4">
    <source>
        <dbReference type="ARBA" id="ARBA00022553"/>
    </source>
</evidence>
<evidence type="ECO:0000256" key="6">
    <source>
        <dbReference type="ARBA" id="ARBA00055283"/>
    </source>
</evidence>
<dbReference type="InterPro" id="IPR002100">
    <property type="entry name" value="TF_MADSbox"/>
</dbReference>
<feature type="domain" description="MADS-box" evidence="11">
    <location>
        <begin position="333"/>
        <end position="363"/>
    </location>
</feature>
<dbReference type="InterPro" id="IPR035969">
    <property type="entry name" value="Rab-GAP_TBC_sf"/>
</dbReference>
<comment type="caution">
    <text evidence="13">The sequence shown here is derived from an EMBL/GenBank/DDBJ whole genome shotgun (WGS) entry which is preliminary data.</text>
</comment>
<dbReference type="Pfam" id="PF12068">
    <property type="entry name" value="PH_RBD"/>
    <property type="match status" value="1"/>
</dbReference>
<protein>
    <recommendedName>
        <fullName evidence="8">TBC1 domain family member 15</fullName>
    </recommendedName>
    <alternativeName>
        <fullName evidence="9">GTPase-activating protein RAB7</fullName>
    </alternativeName>
</protein>
<organism evidence="13 14">
    <name type="scientific">Biomphalaria pfeifferi</name>
    <name type="common">Bloodfluke planorb</name>
    <name type="synonym">Freshwater snail</name>
    <dbReference type="NCBI Taxonomy" id="112525"/>
    <lineage>
        <taxon>Eukaryota</taxon>
        <taxon>Metazoa</taxon>
        <taxon>Spiralia</taxon>
        <taxon>Lophotrochozoa</taxon>
        <taxon>Mollusca</taxon>
        <taxon>Gastropoda</taxon>
        <taxon>Heterobranchia</taxon>
        <taxon>Euthyneura</taxon>
        <taxon>Panpulmonata</taxon>
        <taxon>Hygrophila</taxon>
        <taxon>Lymnaeoidea</taxon>
        <taxon>Planorbidae</taxon>
        <taxon>Biomphalaria</taxon>
    </lineage>
</organism>
<dbReference type="EMBL" id="JASAOG010000060">
    <property type="protein sequence ID" value="KAK0056700.1"/>
    <property type="molecule type" value="Genomic_DNA"/>
</dbReference>
<dbReference type="FunFam" id="1.10.472.80:FF:000005">
    <property type="entry name" value="TBC1 domain family member 15"/>
    <property type="match status" value="1"/>
</dbReference>
<evidence type="ECO:0000256" key="5">
    <source>
        <dbReference type="ARBA" id="ARBA00022990"/>
    </source>
</evidence>
<dbReference type="GO" id="GO:0046983">
    <property type="term" value="F:protein dimerization activity"/>
    <property type="evidence" value="ECO:0007669"/>
    <property type="project" value="InterPro"/>
</dbReference>
<dbReference type="PANTHER" id="PTHR22957:SF645">
    <property type="entry name" value="LD27216P"/>
    <property type="match status" value="1"/>
</dbReference>
<feature type="domain" description="Rab-GAP TBC" evidence="12">
    <location>
        <begin position="296"/>
        <end position="506"/>
    </location>
</feature>
<accession>A0AAD8BN76</accession>
<evidence type="ECO:0000259" key="12">
    <source>
        <dbReference type="PROSITE" id="PS50086"/>
    </source>
</evidence>
<evidence type="ECO:0000259" key="11">
    <source>
        <dbReference type="PROSITE" id="PS50066"/>
    </source>
</evidence>
<dbReference type="GO" id="GO:0005737">
    <property type="term" value="C:cytoplasm"/>
    <property type="evidence" value="ECO:0007669"/>
    <property type="project" value="UniProtKB-SubCell"/>
</dbReference>
<sequence length="654" mass="75430">MASQNEVLFAKDSVYIHINVQDTKDKDAHIAGRVYLMKKPEGNFIEWKAEECLSHDIQNDEWDVIGSVGFRNDRDSECVSMNAKMDARRKYNISFDVLDLKSFKRNAPNHSWAYIIFILKDGTTFPALHFHNGGSKALLKELETFIHIRRSPNDQRLFIVHDHDPEMLSKSFNELSIFSDSSSAYVQKFKFMKDPYTATMGGFSKVTNFFNNFMAPENLTRPQSEMAEFLHEDIPGMEISNLDEPGFEMVTKTKLPPRPVVKRSEHLGLAKWNSFFDSDGTISQVEEVKEIIFRGGVDPAIRSDVWKFLLGFYDWDSTTKKRQEQRKRKVDDYFRMKLQWKTISSEQERRFTFLKERRGLIDKDVTRTDRTHKFFSGDKNPNLQVLYDILMTYCMYNFDLGYVQGMSDILAPILVVMENEVDAFWCFAGAMERVCHNFEMDQNGMKVQLSQIHKLMQVYDPELCAYLESHDSGNFYFCFRWILIMFKREFHFHEIQRLWEVIWTDLPCQNFHLIISLAILDSEKSTLMENKFGFTEILKHINDISLSIPLEDTLCKAEGIFLQLKEFKKLPKAVKEVLGLLPVPVSQSMENSVFIGAASNTDVKSQDSASRVDTPQLMGGISSSSSISVNGSRSSHSLGGKQNSIIDEGSKILT</sequence>
<proteinExistence type="predicted"/>
<evidence type="ECO:0000256" key="7">
    <source>
        <dbReference type="ARBA" id="ARBA00065268"/>
    </source>
</evidence>
<dbReference type="FunFam" id="1.10.8.270:FF:000005">
    <property type="entry name" value="TBC1 domain family member 15"/>
    <property type="match status" value="1"/>
</dbReference>
<evidence type="ECO:0000313" key="14">
    <source>
        <dbReference type="Proteomes" id="UP001233172"/>
    </source>
</evidence>
<comment type="subcellular location">
    <subcellularLocation>
        <location evidence="1">Cytoplasm</location>
    </subcellularLocation>
</comment>
<dbReference type="GO" id="GO:0005096">
    <property type="term" value="F:GTPase activator activity"/>
    <property type="evidence" value="ECO:0007669"/>
    <property type="project" value="UniProtKB-KW"/>
</dbReference>
<keyword evidence="14" id="KW-1185">Reference proteome</keyword>
<gene>
    <name evidence="13" type="ORF">Bpfe_013918</name>
</gene>
<dbReference type="Proteomes" id="UP001233172">
    <property type="component" value="Unassembled WGS sequence"/>
</dbReference>
<dbReference type="Gene3D" id="1.10.472.80">
    <property type="entry name" value="Ypt/Rab-GAP domain of gyp1p, domain 3"/>
    <property type="match status" value="1"/>
</dbReference>
<dbReference type="AlphaFoldDB" id="A0AAD8BN76"/>
<dbReference type="InterPro" id="IPR000195">
    <property type="entry name" value="Rab-GAP-TBC_dom"/>
</dbReference>
<dbReference type="PROSITE" id="PS50066">
    <property type="entry name" value="MADS_BOX_2"/>
    <property type="match status" value="1"/>
</dbReference>
<name>A0AAD8BN76_BIOPF</name>
<dbReference type="InterPro" id="IPR021935">
    <property type="entry name" value="SGSM1/2_RBD"/>
</dbReference>
<dbReference type="SUPFAM" id="SSF47923">
    <property type="entry name" value="Ypt/Rab-GAP domain of gyp1p"/>
    <property type="match status" value="2"/>
</dbReference>
<evidence type="ECO:0000256" key="2">
    <source>
        <dbReference type="ARBA" id="ARBA00022468"/>
    </source>
</evidence>
<evidence type="ECO:0000256" key="8">
    <source>
        <dbReference type="ARBA" id="ARBA00067480"/>
    </source>
</evidence>
<evidence type="ECO:0000313" key="13">
    <source>
        <dbReference type="EMBL" id="KAK0056700.1"/>
    </source>
</evidence>
<keyword evidence="3" id="KW-0963">Cytoplasm</keyword>
<dbReference type="GO" id="GO:0003677">
    <property type="term" value="F:DNA binding"/>
    <property type="evidence" value="ECO:0007669"/>
    <property type="project" value="InterPro"/>
</dbReference>
<dbReference type="Gene3D" id="1.10.8.270">
    <property type="entry name" value="putative rabgap domain of human tbc1 domain family member 14 like domains"/>
    <property type="match status" value="1"/>
</dbReference>
<dbReference type="Pfam" id="PF00566">
    <property type="entry name" value="RabGAP-TBC"/>
    <property type="match status" value="1"/>
</dbReference>
<reference evidence="13" key="1">
    <citation type="journal article" date="2023" name="PLoS Negl. Trop. Dis.">
        <title>A genome sequence for Biomphalaria pfeifferi, the major vector snail for the human-infecting parasite Schistosoma mansoni.</title>
        <authorList>
            <person name="Bu L."/>
            <person name="Lu L."/>
            <person name="Laidemitt M.R."/>
            <person name="Zhang S.M."/>
            <person name="Mutuku M."/>
            <person name="Mkoji G."/>
            <person name="Steinauer M."/>
            <person name="Loker E.S."/>
        </authorList>
    </citation>
    <scope>NUCLEOTIDE SEQUENCE</scope>
    <source>
        <strain evidence="13">KasaAsao</strain>
    </source>
</reference>
<keyword evidence="4" id="KW-0597">Phosphoprotein</keyword>
<keyword evidence="2" id="KW-0343">GTPase activation</keyword>
<dbReference type="SMART" id="SM00164">
    <property type="entry name" value="TBC"/>
    <property type="match status" value="1"/>
</dbReference>
<dbReference type="PANTHER" id="PTHR22957">
    <property type="entry name" value="TBC1 DOMAIN FAMILY MEMBER GTPASE-ACTIVATING PROTEIN"/>
    <property type="match status" value="1"/>
</dbReference>
<evidence type="ECO:0000256" key="10">
    <source>
        <dbReference type="SAM" id="MobiDB-lite"/>
    </source>
</evidence>
<keyword evidence="5" id="KW-0007">Acetylation</keyword>
<reference evidence="13" key="2">
    <citation type="submission" date="2023-04" db="EMBL/GenBank/DDBJ databases">
        <authorList>
            <person name="Bu L."/>
            <person name="Lu L."/>
            <person name="Laidemitt M.R."/>
            <person name="Zhang S.M."/>
            <person name="Mutuku M."/>
            <person name="Mkoji G."/>
            <person name="Steinauer M."/>
            <person name="Loker E.S."/>
        </authorList>
    </citation>
    <scope>NUCLEOTIDE SEQUENCE</scope>
    <source>
        <strain evidence="13">KasaAsao</strain>
        <tissue evidence="13">Whole Snail</tissue>
    </source>
</reference>
<evidence type="ECO:0000256" key="3">
    <source>
        <dbReference type="ARBA" id="ARBA00022490"/>
    </source>
</evidence>
<dbReference type="Gene3D" id="2.30.29.230">
    <property type="match status" value="1"/>
</dbReference>
<evidence type="ECO:0000256" key="1">
    <source>
        <dbReference type="ARBA" id="ARBA00004496"/>
    </source>
</evidence>
<feature type="compositionally biased region" description="Low complexity" evidence="10">
    <location>
        <begin position="622"/>
        <end position="637"/>
    </location>
</feature>
<comment type="subunit">
    <text evidence="7">Interacts with non-phosphorylated form of RAB8A; phosphorylation of RAB8A at 'Thr-72' disrupts this interaction. Interacts with ARMC12.</text>
</comment>
<evidence type="ECO:0000256" key="9">
    <source>
        <dbReference type="ARBA" id="ARBA00082539"/>
    </source>
</evidence>
<feature type="region of interest" description="Disordered" evidence="10">
    <location>
        <begin position="605"/>
        <end position="654"/>
    </location>
</feature>
<comment type="function">
    <text evidence="6">Acts as a GTPase activating protein for RAB7A. Does not act on RAB4, RAB5 or RAB6.</text>
</comment>